<evidence type="ECO:0000313" key="3">
    <source>
        <dbReference type="Proteomes" id="UP000703893"/>
    </source>
</evidence>
<protein>
    <submittedName>
        <fullName evidence="2">DUF4185 domain-containing protein</fullName>
    </submittedName>
</protein>
<dbReference type="Proteomes" id="UP000703893">
    <property type="component" value="Unassembled WGS sequence"/>
</dbReference>
<sequence>MKTLLAAVLVSATDLGPLFGQAEGVVPGLPGRVLGVDGAYSVAVGRGRSLWIFGDTIFGSWTPDGSRSLQAMPPNSAALVRDDDWPTGFKGARWVAAAPILASGDPKRRKWPLDVVRIGAATWHYYVEISPTGGTGMFDFEVVSTGVARLGAGWTAKAAYPLWGGKSPTYGTSVLAWKGSHYVYAGGPVTYLARIRSGRPGKGSDYSYWDGTGRWAADAGKAARLPGSGPEMSVRWNVFLKQFLMFYIPPLGRDIWLRTAPEPWGPWSVAQAVAPCQPEGDPDASCYGAKQHVELDRDRGRDVFLTYNTNVAPAKLAGRPDLYWPRLVRVRLSRQ</sequence>
<evidence type="ECO:0000313" key="2">
    <source>
        <dbReference type="EMBL" id="MBM3274296.1"/>
    </source>
</evidence>
<dbReference type="AlphaFoldDB" id="A0A938BKJ6"/>
<dbReference type="EMBL" id="VGJX01000175">
    <property type="protein sequence ID" value="MBM3274296.1"/>
    <property type="molecule type" value="Genomic_DNA"/>
</dbReference>
<reference evidence="2 3" key="1">
    <citation type="submission" date="2019-03" db="EMBL/GenBank/DDBJ databases">
        <title>Lake Tanganyika Metagenome-Assembled Genomes (MAGs).</title>
        <authorList>
            <person name="Tran P."/>
        </authorList>
    </citation>
    <scope>NUCLEOTIDE SEQUENCE [LARGE SCALE GENOMIC DNA]</scope>
    <source>
        <strain evidence="2">K_DeepCast_65m_m2_236</strain>
    </source>
</reference>
<comment type="caution">
    <text evidence="2">The sequence shown here is derived from an EMBL/GenBank/DDBJ whole genome shotgun (WGS) entry which is preliminary data.</text>
</comment>
<feature type="domain" description="DUF4185" evidence="1">
    <location>
        <begin position="40"/>
        <end position="278"/>
    </location>
</feature>
<evidence type="ECO:0000259" key="1">
    <source>
        <dbReference type="Pfam" id="PF13810"/>
    </source>
</evidence>
<organism evidence="2 3">
    <name type="scientific">Candidatus Tanganyikabacteria bacterium</name>
    <dbReference type="NCBI Taxonomy" id="2961651"/>
    <lineage>
        <taxon>Bacteria</taxon>
        <taxon>Bacillati</taxon>
        <taxon>Candidatus Sericytochromatia</taxon>
        <taxon>Candidatus Tanganyikabacteria</taxon>
    </lineage>
</organism>
<gene>
    <name evidence="2" type="ORF">FJZ00_04040</name>
</gene>
<dbReference type="InterPro" id="IPR025442">
    <property type="entry name" value="DUF4185"/>
</dbReference>
<proteinExistence type="predicted"/>
<dbReference type="Pfam" id="PF13810">
    <property type="entry name" value="DUF4185"/>
    <property type="match status" value="1"/>
</dbReference>
<name>A0A938BKJ6_9BACT</name>
<accession>A0A938BKJ6</accession>